<feature type="domain" description="DDE Tnp4" evidence="8">
    <location>
        <begin position="2"/>
        <end position="125"/>
    </location>
</feature>
<comment type="subcellular location">
    <subcellularLocation>
        <location evidence="2">Nucleus</location>
    </subcellularLocation>
</comment>
<keyword evidence="5" id="KW-0479">Metal-binding</keyword>
<evidence type="ECO:0000256" key="5">
    <source>
        <dbReference type="ARBA" id="ARBA00022723"/>
    </source>
</evidence>
<evidence type="ECO:0000256" key="4">
    <source>
        <dbReference type="ARBA" id="ARBA00022722"/>
    </source>
</evidence>
<dbReference type="GO" id="GO:0016787">
    <property type="term" value="F:hydrolase activity"/>
    <property type="evidence" value="ECO:0007669"/>
    <property type="project" value="UniProtKB-KW"/>
</dbReference>
<proteinExistence type="inferred from homology"/>
<evidence type="ECO:0000256" key="3">
    <source>
        <dbReference type="ARBA" id="ARBA00006958"/>
    </source>
</evidence>
<keyword evidence="4" id="KW-0540">Nuclease</keyword>
<evidence type="ECO:0000256" key="1">
    <source>
        <dbReference type="ARBA" id="ARBA00001968"/>
    </source>
</evidence>
<dbReference type="Pfam" id="PF13359">
    <property type="entry name" value="DDE_Tnp_4"/>
    <property type="match status" value="1"/>
</dbReference>
<dbReference type="GO" id="GO:0004518">
    <property type="term" value="F:nuclease activity"/>
    <property type="evidence" value="ECO:0007669"/>
    <property type="project" value="UniProtKB-KW"/>
</dbReference>
<sequence>MYVDVGCNGRVSDGGVFANSTLCSAIENATLNFPEENVLPNSHRKAPYVILSDEAFKLTNRMIKPYGQRSSTWEKVFNYRLSRARRVVENAFGILANKFQILQREINLSVDKVQNLTLTCCVLHNFIKKNEGKVYL</sequence>
<dbReference type="GO" id="GO:0005634">
    <property type="term" value="C:nucleus"/>
    <property type="evidence" value="ECO:0007669"/>
    <property type="project" value="UniProtKB-SubCell"/>
</dbReference>
<evidence type="ECO:0000259" key="8">
    <source>
        <dbReference type="Pfam" id="PF13359"/>
    </source>
</evidence>
<dbReference type="EMBL" id="GEZM01032238">
    <property type="protein sequence ID" value="JAV84743.1"/>
    <property type="molecule type" value="Transcribed_RNA"/>
</dbReference>
<dbReference type="AlphaFoldDB" id="A0A1Y1MG17"/>
<protein>
    <recommendedName>
        <fullName evidence="8">DDE Tnp4 domain-containing protein</fullName>
    </recommendedName>
</protein>
<comment type="similarity">
    <text evidence="3">Belongs to the HARBI1 family.</text>
</comment>
<comment type="cofactor">
    <cofactor evidence="1">
        <name>a divalent metal cation</name>
        <dbReference type="ChEBI" id="CHEBI:60240"/>
    </cofactor>
</comment>
<evidence type="ECO:0000256" key="6">
    <source>
        <dbReference type="ARBA" id="ARBA00022801"/>
    </source>
</evidence>
<evidence type="ECO:0000256" key="2">
    <source>
        <dbReference type="ARBA" id="ARBA00004123"/>
    </source>
</evidence>
<dbReference type="EMBL" id="GEZM01032237">
    <property type="protein sequence ID" value="JAV84745.1"/>
    <property type="molecule type" value="Transcribed_RNA"/>
</dbReference>
<keyword evidence="7" id="KW-0539">Nucleus</keyword>
<evidence type="ECO:0000313" key="9">
    <source>
        <dbReference type="EMBL" id="JAV84739.1"/>
    </source>
</evidence>
<dbReference type="InterPro" id="IPR045249">
    <property type="entry name" value="HARBI1-like"/>
</dbReference>
<dbReference type="GO" id="GO:0046872">
    <property type="term" value="F:metal ion binding"/>
    <property type="evidence" value="ECO:0007669"/>
    <property type="project" value="UniProtKB-KW"/>
</dbReference>
<keyword evidence="6" id="KW-0378">Hydrolase</keyword>
<accession>A0A1Y1MG17</accession>
<reference evidence="9" key="1">
    <citation type="journal article" date="2016" name="Sci. Rep.">
        <title>Molecular characterization of firefly nuptial gifts: a multi-omics approach sheds light on postcopulatory sexual selection.</title>
        <authorList>
            <person name="Al-Wathiqui N."/>
            <person name="Fallon T.R."/>
            <person name="South A."/>
            <person name="Weng J.K."/>
            <person name="Lewis S.M."/>
        </authorList>
    </citation>
    <scope>NUCLEOTIDE SEQUENCE</scope>
</reference>
<organism evidence="9">
    <name type="scientific">Photinus pyralis</name>
    <name type="common">Common eastern firefly</name>
    <name type="synonym">Lampyris pyralis</name>
    <dbReference type="NCBI Taxonomy" id="7054"/>
    <lineage>
        <taxon>Eukaryota</taxon>
        <taxon>Metazoa</taxon>
        <taxon>Ecdysozoa</taxon>
        <taxon>Arthropoda</taxon>
        <taxon>Hexapoda</taxon>
        <taxon>Insecta</taxon>
        <taxon>Pterygota</taxon>
        <taxon>Neoptera</taxon>
        <taxon>Endopterygota</taxon>
        <taxon>Coleoptera</taxon>
        <taxon>Polyphaga</taxon>
        <taxon>Elateriformia</taxon>
        <taxon>Elateroidea</taxon>
        <taxon>Lampyridae</taxon>
        <taxon>Lampyrinae</taxon>
        <taxon>Photinus</taxon>
    </lineage>
</organism>
<dbReference type="PANTHER" id="PTHR22930">
    <property type="match status" value="1"/>
</dbReference>
<dbReference type="PANTHER" id="PTHR22930:SF269">
    <property type="entry name" value="NUCLEASE HARBI1-LIKE PROTEIN"/>
    <property type="match status" value="1"/>
</dbReference>
<evidence type="ECO:0000256" key="7">
    <source>
        <dbReference type="ARBA" id="ARBA00023242"/>
    </source>
</evidence>
<dbReference type="InterPro" id="IPR027806">
    <property type="entry name" value="HARBI1_dom"/>
</dbReference>
<dbReference type="EMBL" id="GEZM01032242">
    <property type="protein sequence ID" value="JAV84734.1"/>
    <property type="molecule type" value="Transcribed_RNA"/>
</dbReference>
<dbReference type="EMBL" id="GEZM01032240">
    <property type="protein sequence ID" value="JAV84739.1"/>
    <property type="molecule type" value="Transcribed_RNA"/>
</dbReference>
<name>A0A1Y1MG17_PHOPY</name>